<dbReference type="AlphaFoldDB" id="A0AAF0TMA8"/>
<name>A0AAF0TMA8_SOLVR</name>
<reference evidence="2" key="1">
    <citation type="submission" date="2023-08" db="EMBL/GenBank/DDBJ databases">
        <title>A de novo genome assembly of Solanum verrucosum Schlechtendal, a Mexican diploid species geographically isolated from the other diploid A-genome species in potato relatives.</title>
        <authorList>
            <person name="Hosaka K."/>
        </authorList>
    </citation>
    <scope>NUCLEOTIDE SEQUENCE</scope>
    <source>
        <tissue evidence="2">Young leaves</tissue>
    </source>
</reference>
<protein>
    <submittedName>
        <fullName evidence="2">Uncharacterized protein</fullName>
    </submittedName>
</protein>
<accession>A0AAF0TMA8</accession>
<gene>
    <name evidence="2" type="ORF">MTR67_011755</name>
</gene>
<keyword evidence="3" id="KW-1185">Reference proteome</keyword>
<feature type="region of interest" description="Disordered" evidence="1">
    <location>
        <begin position="1"/>
        <end position="29"/>
    </location>
</feature>
<proteinExistence type="predicted"/>
<evidence type="ECO:0000256" key="1">
    <source>
        <dbReference type="SAM" id="MobiDB-lite"/>
    </source>
</evidence>
<evidence type="ECO:0000313" key="3">
    <source>
        <dbReference type="Proteomes" id="UP001234989"/>
    </source>
</evidence>
<organism evidence="2 3">
    <name type="scientific">Solanum verrucosum</name>
    <dbReference type="NCBI Taxonomy" id="315347"/>
    <lineage>
        <taxon>Eukaryota</taxon>
        <taxon>Viridiplantae</taxon>
        <taxon>Streptophyta</taxon>
        <taxon>Embryophyta</taxon>
        <taxon>Tracheophyta</taxon>
        <taxon>Spermatophyta</taxon>
        <taxon>Magnoliopsida</taxon>
        <taxon>eudicotyledons</taxon>
        <taxon>Gunneridae</taxon>
        <taxon>Pentapetalae</taxon>
        <taxon>asterids</taxon>
        <taxon>lamiids</taxon>
        <taxon>Solanales</taxon>
        <taxon>Solanaceae</taxon>
        <taxon>Solanoideae</taxon>
        <taxon>Solaneae</taxon>
        <taxon>Solanum</taxon>
    </lineage>
</organism>
<dbReference type="Proteomes" id="UP001234989">
    <property type="component" value="Chromosome 3"/>
</dbReference>
<sequence length="145" mass="16857">MSSGGEGVRFREHLGVSQPNKAKKKKSRRPVDFEDISGFLYSTPERINHDTYLLVVPFGTTDPRAYYHKYRRPAGYRLVLHLPQLHLLSYLPRGLEIIVVSSQMLWPVESCKGCYPYFKRVSEKTFYTCLSLLERDPKQFTPDDV</sequence>
<dbReference type="EMBL" id="CP133614">
    <property type="protein sequence ID" value="WMV18370.1"/>
    <property type="molecule type" value="Genomic_DNA"/>
</dbReference>
<evidence type="ECO:0000313" key="2">
    <source>
        <dbReference type="EMBL" id="WMV18370.1"/>
    </source>
</evidence>